<gene>
    <name evidence="1" type="ORF">IP97_01117</name>
</gene>
<dbReference type="Proteomes" id="UP000315312">
    <property type="component" value="Unassembled WGS sequence"/>
</dbReference>
<organism evidence="1 2">
    <name type="scientific">Flavobacterium cheniae</name>
    <dbReference type="NCBI Taxonomy" id="295428"/>
    <lineage>
        <taxon>Bacteria</taxon>
        <taxon>Pseudomonadati</taxon>
        <taxon>Bacteroidota</taxon>
        <taxon>Flavobacteriia</taxon>
        <taxon>Flavobacteriales</taxon>
        <taxon>Flavobacteriaceae</taxon>
        <taxon>Flavobacterium</taxon>
    </lineage>
</organism>
<name>A0A562KJ89_9FLAO</name>
<protein>
    <submittedName>
        <fullName evidence="1">Uncharacterized protein</fullName>
    </submittedName>
</protein>
<dbReference type="AlphaFoldDB" id="A0A562KJ89"/>
<dbReference type="EMBL" id="VLKM01000004">
    <property type="protein sequence ID" value="TWH95441.1"/>
    <property type="molecule type" value="Genomic_DNA"/>
</dbReference>
<keyword evidence="2" id="KW-1185">Reference proteome</keyword>
<accession>A0A562KJ89</accession>
<evidence type="ECO:0000313" key="1">
    <source>
        <dbReference type="EMBL" id="TWH95441.1"/>
    </source>
</evidence>
<comment type="caution">
    <text evidence="1">The sequence shown here is derived from an EMBL/GenBank/DDBJ whole genome shotgun (WGS) entry which is preliminary data.</text>
</comment>
<proteinExistence type="predicted"/>
<reference evidence="1 2" key="1">
    <citation type="journal article" date="2015" name="Stand. Genomic Sci.">
        <title>Genomic Encyclopedia of Bacterial and Archaeal Type Strains, Phase III: the genomes of soil and plant-associated and newly described type strains.</title>
        <authorList>
            <person name="Whitman W.B."/>
            <person name="Woyke T."/>
            <person name="Klenk H.P."/>
            <person name="Zhou Y."/>
            <person name="Lilburn T.G."/>
            <person name="Beck B.J."/>
            <person name="De Vos P."/>
            <person name="Vandamme P."/>
            <person name="Eisen J.A."/>
            <person name="Garrity G."/>
            <person name="Hugenholtz P."/>
            <person name="Kyrpides N.C."/>
        </authorList>
    </citation>
    <scope>NUCLEOTIDE SEQUENCE [LARGE SCALE GENOMIC DNA]</scope>
    <source>
        <strain evidence="1 2">CGMCC 1.6844</strain>
    </source>
</reference>
<dbReference type="RefSeq" id="WP_242004816.1">
    <property type="nucleotide sequence ID" value="NZ_SNZC01000001.1"/>
</dbReference>
<evidence type="ECO:0000313" key="2">
    <source>
        <dbReference type="Proteomes" id="UP000315312"/>
    </source>
</evidence>
<sequence length="194" mass="22926">MRHAKTLDRKVKRRILIITGLFILILGGLGLRKINKDYYAIWDNNSINVTVDVPLTSDKVKIEFGISVNTINRSTDADLFSRREKYTVLFDGKAKDIMINEYGENDFLITYDNKYYFSFRQFKFNRSHQHDYNFCFFQKDNKVFIRADIKGQDAMKFERQMLDISLADKYRCNVPVDSAEVLYNMIELIDPDKK</sequence>